<feature type="compositionally biased region" description="Pro residues" evidence="9">
    <location>
        <begin position="221"/>
        <end position="230"/>
    </location>
</feature>
<evidence type="ECO:0000256" key="8">
    <source>
        <dbReference type="SAM" id="Coils"/>
    </source>
</evidence>
<feature type="coiled-coil region" evidence="8">
    <location>
        <begin position="440"/>
        <end position="467"/>
    </location>
</feature>
<dbReference type="Pfam" id="PF09454">
    <property type="entry name" value="Vps23_core"/>
    <property type="match status" value="1"/>
</dbReference>
<comment type="similarity">
    <text evidence="2">Belongs to the ubiquitin-conjugating enzyme family. UEV subfamily.</text>
</comment>
<feature type="compositionally biased region" description="Low complexity" evidence="9">
    <location>
        <begin position="277"/>
        <end position="286"/>
    </location>
</feature>
<sequence length="569" mass="63093">MASLPDKVLSWLYGVLHEYRDPQRTYSDAARTLAAYPTLSPRTEVYTYEDGASALLLTLWGTLPVAFRGTIYRFPVKLWFPHNYPQEAPMAYVIPEKDMLIRPGQHVGVDGRIYHPYLRDWAGMWDRASIAEFLEYLQQVFGKEPPVISRAQQQQYQRQLGPGQTQQRPGASQTPPQPPPKQRVGNVEAPEGSASNAPPPLPPKPGEEYAEPARNTARDGPPLPPLPPEATPNQPGAASSGPQNDQWQSPRASSYPSGAGYQNGRPLGPSPLPSMPYPQAQYQQMQRSNHDRSPVSPISPANGYSKLPESKYSRPAPLPQAQYQQSRLPPPQTSRYPPQPAEGRPQYAPGRPQPFQPTPYPAQQVLQQAPQKTQPPPDLLSDPFEVALPERSGPAPPAPPIPPNPEKEHLLQAISGTLVQQAQQKVNQNLSAVAPLQAQQQAMRTAYAQLEGEIRQLEQLDQALSSNEAILHRSIQECDRTIATAKSKRQPPIDDVLIAPTMVANQLWMLCAEEAACREAMYVLQKAVDRGRVSGNDFVRQMRGLGRERFLKMALARKCARGMGLELQR</sequence>
<evidence type="ECO:0000256" key="3">
    <source>
        <dbReference type="ARBA" id="ARBA00022448"/>
    </source>
</evidence>
<name>A0AAI9EDG5_9PEZI</name>
<dbReference type="SUPFAM" id="SSF54495">
    <property type="entry name" value="UBC-like"/>
    <property type="match status" value="1"/>
</dbReference>
<dbReference type="Proteomes" id="UP001296104">
    <property type="component" value="Unassembled WGS sequence"/>
</dbReference>
<dbReference type="InterPro" id="IPR017916">
    <property type="entry name" value="SB_dom"/>
</dbReference>
<dbReference type="SUPFAM" id="SSF140111">
    <property type="entry name" value="Endosomal sorting complex assembly domain"/>
    <property type="match status" value="1"/>
</dbReference>
<gene>
    <name evidence="12" type="ORF">LECACI_7A007431</name>
</gene>
<dbReference type="PROSITE" id="PS51322">
    <property type="entry name" value="UEV"/>
    <property type="match status" value="1"/>
</dbReference>
<proteinExistence type="inferred from homology"/>
<evidence type="ECO:0000256" key="9">
    <source>
        <dbReference type="SAM" id="MobiDB-lite"/>
    </source>
</evidence>
<feature type="compositionally biased region" description="Pro residues" evidence="9">
    <location>
        <begin position="351"/>
        <end position="360"/>
    </location>
</feature>
<evidence type="ECO:0000256" key="5">
    <source>
        <dbReference type="ARBA" id="ARBA00022927"/>
    </source>
</evidence>
<dbReference type="AlphaFoldDB" id="A0AAI9EDG5"/>
<evidence type="ECO:0000259" key="10">
    <source>
        <dbReference type="PROSITE" id="PS51312"/>
    </source>
</evidence>
<evidence type="ECO:0000256" key="7">
    <source>
        <dbReference type="PROSITE-ProRule" id="PRU00644"/>
    </source>
</evidence>
<keyword evidence="13" id="KW-1185">Reference proteome</keyword>
<evidence type="ECO:0000256" key="6">
    <source>
        <dbReference type="ARBA" id="ARBA00023054"/>
    </source>
</evidence>
<keyword evidence="5 7" id="KW-0653">Protein transport</keyword>
<dbReference type="GO" id="GO:0006886">
    <property type="term" value="P:intracellular protein transport"/>
    <property type="evidence" value="ECO:0007669"/>
    <property type="project" value="UniProtKB-ARBA"/>
</dbReference>
<comment type="caution">
    <text evidence="12">The sequence shown here is derived from an EMBL/GenBank/DDBJ whole genome shotgun (WGS) entry which is preliminary data.</text>
</comment>
<feature type="region of interest" description="Disordered" evidence="9">
    <location>
        <begin position="149"/>
        <end position="400"/>
    </location>
</feature>
<dbReference type="GO" id="GO:0043162">
    <property type="term" value="P:ubiquitin-dependent protein catabolic process via the multivesicular body sorting pathway"/>
    <property type="evidence" value="ECO:0007669"/>
    <property type="project" value="UniProtKB-ARBA"/>
</dbReference>
<dbReference type="PANTHER" id="PTHR23306:SF3">
    <property type="entry name" value="TUMOR SUPPRESSOR PROTEIN 101"/>
    <property type="match status" value="1"/>
</dbReference>
<keyword evidence="3 7" id="KW-0813">Transport</keyword>
<dbReference type="EMBL" id="CAVMBE010000060">
    <property type="protein sequence ID" value="CAK4032273.1"/>
    <property type="molecule type" value="Genomic_DNA"/>
</dbReference>
<feature type="compositionally biased region" description="Low complexity" evidence="9">
    <location>
        <begin position="152"/>
        <end position="174"/>
    </location>
</feature>
<evidence type="ECO:0000259" key="11">
    <source>
        <dbReference type="PROSITE" id="PS51322"/>
    </source>
</evidence>
<dbReference type="Gene3D" id="6.10.140.820">
    <property type="match status" value="1"/>
</dbReference>
<dbReference type="GO" id="GO:0043130">
    <property type="term" value="F:ubiquitin binding"/>
    <property type="evidence" value="ECO:0007669"/>
    <property type="project" value="TreeGrafter"/>
</dbReference>
<dbReference type="Pfam" id="PF05743">
    <property type="entry name" value="UEV"/>
    <property type="match status" value="1"/>
</dbReference>
<reference evidence="12" key="1">
    <citation type="submission" date="2023-11" db="EMBL/GenBank/DDBJ databases">
        <authorList>
            <person name="Alioto T."/>
            <person name="Alioto T."/>
            <person name="Gomez Garrido J."/>
        </authorList>
    </citation>
    <scope>NUCLEOTIDE SEQUENCE</scope>
</reference>
<feature type="compositionally biased region" description="Pro residues" evidence="9">
    <location>
        <begin position="328"/>
        <end position="340"/>
    </location>
</feature>
<organism evidence="12 13">
    <name type="scientific">Lecanosticta acicola</name>
    <dbReference type="NCBI Taxonomy" id="111012"/>
    <lineage>
        <taxon>Eukaryota</taxon>
        <taxon>Fungi</taxon>
        <taxon>Dikarya</taxon>
        <taxon>Ascomycota</taxon>
        <taxon>Pezizomycotina</taxon>
        <taxon>Dothideomycetes</taxon>
        <taxon>Dothideomycetidae</taxon>
        <taxon>Mycosphaerellales</taxon>
        <taxon>Mycosphaerellaceae</taxon>
        <taxon>Lecanosticta</taxon>
    </lineage>
</organism>
<evidence type="ECO:0000256" key="1">
    <source>
        <dbReference type="ARBA" id="ARBA00004177"/>
    </source>
</evidence>
<dbReference type="CDD" id="cd11685">
    <property type="entry name" value="UEV_TSG101-like"/>
    <property type="match status" value="1"/>
</dbReference>
<feature type="domain" description="SB" evidence="10">
    <location>
        <begin position="501"/>
        <end position="569"/>
    </location>
</feature>
<dbReference type="InterPro" id="IPR016135">
    <property type="entry name" value="UBQ-conjugating_enzyme/RWD"/>
</dbReference>
<comment type="subcellular location">
    <subcellularLocation>
        <location evidence="1">Endosome</location>
    </subcellularLocation>
</comment>
<dbReference type="PROSITE" id="PS51312">
    <property type="entry name" value="SB"/>
    <property type="match status" value="1"/>
</dbReference>
<dbReference type="InterPro" id="IPR037202">
    <property type="entry name" value="ESCRT_assembly_dom"/>
</dbReference>
<protein>
    <submittedName>
        <fullName evidence="12">Related to tumor susceptibility gene 101</fullName>
    </submittedName>
</protein>
<evidence type="ECO:0000256" key="4">
    <source>
        <dbReference type="ARBA" id="ARBA00022753"/>
    </source>
</evidence>
<evidence type="ECO:0000256" key="2">
    <source>
        <dbReference type="ARBA" id="ARBA00009594"/>
    </source>
</evidence>
<dbReference type="InterPro" id="IPR052070">
    <property type="entry name" value="ESCRT-I_UEV_domain"/>
</dbReference>
<feature type="compositionally biased region" description="Polar residues" evidence="9">
    <location>
        <begin position="231"/>
        <end position="256"/>
    </location>
</feature>
<dbReference type="InterPro" id="IPR008883">
    <property type="entry name" value="UEV_N"/>
</dbReference>
<feature type="domain" description="UEV" evidence="11">
    <location>
        <begin position="6"/>
        <end position="151"/>
    </location>
</feature>
<accession>A0AAI9EDG5</accession>
<dbReference type="Gene3D" id="3.10.110.10">
    <property type="entry name" value="Ubiquitin Conjugating Enzyme"/>
    <property type="match status" value="1"/>
</dbReference>
<dbReference type="PANTHER" id="PTHR23306">
    <property type="entry name" value="TUMOR SUSCEPTIBILITY GENE 101 PROTEIN-RELATED"/>
    <property type="match status" value="1"/>
</dbReference>
<keyword evidence="6 8" id="KW-0175">Coiled coil</keyword>
<evidence type="ECO:0000313" key="12">
    <source>
        <dbReference type="EMBL" id="CAK4032273.1"/>
    </source>
</evidence>
<dbReference type="GO" id="GO:0072666">
    <property type="term" value="P:establishment of protein localization to vacuole"/>
    <property type="evidence" value="ECO:0007669"/>
    <property type="project" value="UniProtKB-ARBA"/>
</dbReference>
<evidence type="ECO:0000313" key="13">
    <source>
        <dbReference type="Proteomes" id="UP001296104"/>
    </source>
</evidence>
<dbReference type="GO" id="GO:0000813">
    <property type="term" value="C:ESCRT I complex"/>
    <property type="evidence" value="ECO:0007669"/>
    <property type="project" value="TreeGrafter"/>
</dbReference>
<keyword evidence="4" id="KW-0967">Endosome</keyword>